<dbReference type="Pfam" id="PF09706">
    <property type="entry name" value="Cas_CXXC_CXXC"/>
    <property type="match status" value="1"/>
</dbReference>
<proteinExistence type="predicted"/>
<dbReference type="AlphaFoldDB" id="A0A6B4JRN0"/>
<dbReference type="Proteomes" id="UP000486903">
    <property type="component" value="Unassembled WGS sequence"/>
</dbReference>
<evidence type="ECO:0000313" key="2">
    <source>
        <dbReference type="EMBL" id="NFV27894.1"/>
    </source>
</evidence>
<dbReference type="RefSeq" id="WP_003374705.1">
    <property type="nucleotide sequence ID" value="NZ_JACBBA010000012.1"/>
</dbReference>
<name>A0A6B4JRN0_CLOBO</name>
<gene>
    <name evidence="2" type="primary">cas8a1</name>
    <name evidence="2" type="ORF">FDG31_17495</name>
</gene>
<feature type="domain" description="CRISPR-associated protein CXXC-CXXC" evidence="1">
    <location>
        <begin position="227"/>
        <end position="292"/>
    </location>
</feature>
<dbReference type="EMBL" id="SXFB01000024">
    <property type="protein sequence ID" value="NFV27894.1"/>
    <property type="molecule type" value="Genomic_DNA"/>
</dbReference>
<evidence type="ECO:0000259" key="1">
    <source>
        <dbReference type="Pfam" id="PF09706"/>
    </source>
</evidence>
<evidence type="ECO:0000313" key="3">
    <source>
        <dbReference type="Proteomes" id="UP000486903"/>
    </source>
</evidence>
<dbReference type="InterPro" id="IPR010180">
    <property type="entry name" value="CRISPR-assoc_prot_CXXC-CXXC"/>
</dbReference>
<accession>A0A6B4JRN0</accession>
<organism evidence="2 3">
    <name type="scientific">Clostridium botulinum</name>
    <dbReference type="NCBI Taxonomy" id="1491"/>
    <lineage>
        <taxon>Bacteria</taxon>
        <taxon>Bacillati</taxon>
        <taxon>Bacillota</taxon>
        <taxon>Clostridia</taxon>
        <taxon>Eubacteriales</taxon>
        <taxon>Clostridiaceae</taxon>
        <taxon>Clostridium</taxon>
    </lineage>
</organism>
<comment type="caution">
    <text evidence="2">The sequence shown here is derived from an EMBL/GenBank/DDBJ whole genome shotgun (WGS) entry which is preliminary data.</text>
</comment>
<protein>
    <submittedName>
        <fullName evidence="2">Type I-B CRISPR-associated protein Cas8b1/Cst1</fullName>
    </submittedName>
</protein>
<dbReference type="InterPro" id="IPR019121">
    <property type="entry name" value="CRISPR-assoc_CXXC-CXXC_dom"/>
</dbReference>
<dbReference type="NCBIfam" id="TIGR01908">
    <property type="entry name" value="cas_CXXC_CXXC"/>
    <property type="match status" value="1"/>
</dbReference>
<reference evidence="2 3" key="1">
    <citation type="submission" date="2019-04" db="EMBL/GenBank/DDBJ databases">
        <title>Genome sequencing of Clostridium botulinum Groups I-IV and Clostridium butyricum.</title>
        <authorList>
            <person name="Brunt J."/>
            <person name="Van Vliet A.H.M."/>
            <person name="Stringer S.C."/>
            <person name="Carter A.T."/>
            <person name="Peck M.W."/>
        </authorList>
    </citation>
    <scope>NUCLEOTIDE SEQUENCE [LARGE SCALE GENOMIC DNA]</scope>
    <source>
        <strain evidence="2 3">BL81</strain>
    </source>
</reference>
<sequence>MSLVKIEIGDWLKNASIVGLLKVLEHKKQSINEVNIQKNYIEFDTSMLEGFEEAYFQVLFKEHGKSISWFKLVSYMDEVNFMAENETTEKSIDRLNKIIDDMKSKSLINSNSYKSAYELLDDENDKIWIANKEKELIKIKHKKKYNPLDFKEEVLEQIAIIKDIINWFKKPEIKKFIMAKNVMYEVIQPFWNNVSILLKTNNKSNMYELYKQDFIDNFINYSESDTSKNKYNCFTCNNKIKKLSKPEAFDLTWLVKTGVDMSRKSSHFWNMNGDAYICPICNLVYSCLPLGFIVKKKKGIFINNNQNIKALKQCNIVATNYEDKKYEEIENLSYYNIFNSMENVSIENIDKEFENIQVVKIDGNNDRRPYSFNILSLRLMKILYFHRKNLESLIKIRVKITEKYYLNLYDEVIRRIYDGKNLLDLIHKLLIMYLDDKKFKGINIIYKILKINSSLMGGKDMRQEDINNFRNYGIRLKEAYEKKNAKSKLSGISYRLLNAIKTKDTGKFMDTILNAHMYMRMELPKELGLALRDNDKLQNIGYAFVLGLQSESLKKEHEGEN</sequence>